<evidence type="ECO:0000313" key="2">
    <source>
        <dbReference type="EMBL" id="EPR77761.1"/>
    </source>
</evidence>
<dbReference type="SUPFAM" id="SSF52058">
    <property type="entry name" value="L domain-like"/>
    <property type="match status" value="2"/>
</dbReference>
<gene>
    <name evidence="2" type="ORF">SLOPH_1271</name>
</gene>
<proteinExistence type="predicted"/>
<dbReference type="OrthoDB" id="184583at2759"/>
<dbReference type="PANTHER" id="PTHR45752:SF196">
    <property type="entry name" value="GH17740P"/>
    <property type="match status" value="1"/>
</dbReference>
<dbReference type="HOGENOM" id="CLU_511508_0_0_1"/>
<dbReference type="STRING" id="1358809.S7W4U9"/>
<evidence type="ECO:0000313" key="3">
    <source>
        <dbReference type="Proteomes" id="UP000014978"/>
    </source>
</evidence>
<feature type="chain" id="PRO_5004545977" evidence="1">
    <location>
        <begin position="20"/>
        <end position="533"/>
    </location>
</feature>
<comment type="caution">
    <text evidence="2">The sequence shown here is derived from an EMBL/GenBank/DDBJ whole genome shotgun (WGS) entry which is preliminary data.</text>
</comment>
<dbReference type="Pfam" id="PF13855">
    <property type="entry name" value="LRR_8"/>
    <property type="match status" value="1"/>
</dbReference>
<protein>
    <submittedName>
        <fullName evidence="2">Leucine rich repeat protein</fullName>
    </submittedName>
</protein>
<dbReference type="Gene3D" id="3.80.10.10">
    <property type="entry name" value="Ribonuclease Inhibitor"/>
    <property type="match status" value="2"/>
</dbReference>
<dbReference type="Proteomes" id="UP000014978">
    <property type="component" value="Unassembled WGS sequence"/>
</dbReference>
<feature type="signal peptide" evidence="1">
    <location>
        <begin position="1"/>
        <end position="19"/>
    </location>
</feature>
<keyword evidence="1" id="KW-0732">Signal</keyword>
<accession>S7W4U9</accession>
<reference evidence="3" key="1">
    <citation type="journal article" date="2013" name="PLoS Genet.">
        <title>The genome of Spraguea lophii and the basis of host-microsporidian interactions.</title>
        <authorList>
            <person name="Campbell S.E."/>
            <person name="Williams T.A."/>
            <person name="Yousuf A."/>
            <person name="Soanes D.M."/>
            <person name="Paszkiewicz K.H."/>
            <person name="Williams B.A.P."/>
        </authorList>
    </citation>
    <scope>NUCLEOTIDE SEQUENCE [LARGE SCALE GENOMIC DNA]</scope>
    <source>
        <strain evidence="3">42_110</strain>
    </source>
</reference>
<evidence type="ECO:0000256" key="1">
    <source>
        <dbReference type="SAM" id="SignalP"/>
    </source>
</evidence>
<dbReference type="PROSITE" id="PS51450">
    <property type="entry name" value="LRR"/>
    <property type="match status" value="1"/>
</dbReference>
<dbReference type="AlphaFoldDB" id="S7W4U9"/>
<organism evidence="2 3">
    <name type="scientific">Spraguea lophii (strain 42_110)</name>
    <name type="common">Microsporidian parasite</name>
    <dbReference type="NCBI Taxonomy" id="1358809"/>
    <lineage>
        <taxon>Eukaryota</taxon>
        <taxon>Fungi</taxon>
        <taxon>Fungi incertae sedis</taxon>
        <taxon>Microsporidia</taxon>
        <taxon>Spragueidae</taxon>
        <taxon>Spraguea</taxon>
    </lineage>
</organism>
<dbReference type="InterPro" id="IPR032675">
    <property type="entry name" value="LRR_dom_sf"/>
</dbReference>
<sequence length="533" mass="63080">MFPILLKLLLFCVSIKSPGFVFERILDERNLLSIEEFVSDYMCHIDYIDNLIIKLNVIKYAYGRNSLTNTKIPKNIIGLEIYTFGNYDSVKFLFVQKNSIKYLKLVNFNTYGESTVGKLLKYYQNLETLELSDTYFYYMDVTSLHQLRVLKGKNWRLHKFPANFSSLKIKHLSLIGCIYNILASIRHLDNEERKKTEIQSVFKELFKNKTLNSIDLQYNMIGHYDIDFSQFSGSVLNLSSNLIEKINSSICTLKKLEVLDLSDNFIEEIPREFCNLIELKVLNLSANKNCKSIIKLPWDNMRLLDISSNKKNMERILHYPLEETTLVIEGNNFLQIALSKFKYRITSLFIIDRYYNTYLTMYDESDTIISYQLSHFPNVKNITVNINSFSFFTREFFTLKKLRFLQISIKPNRGIENADEEFLNYFVINTNLYLNIETLRYSSYTLTNFPQYLFNIKTIKHFHIHNCIIDSKIKNISRMVYLEKLDFTSCHFLINIKYMILKVKRLKNINFKNNKTPDDMNQRDIKISVLKKL</sequence>
<dbReference type="PANTHER" id="PTHR45752">
    <property type="entry name" value="LEUCINE-RICH REPEAT-CONTAINING"/>
    <property type="match status" value="1"/>
</dbReference>
<dbReference type="VEuPathDB" id="MicrosporidiaDB:SLOPH_1271"/>
<dbReference type="EMBL" id="ATCN01001297">
    <property type="protein sequence ID" value="EPR77761.1"/>
    <property type="molecule type" value="Genomic_DNA"/>
</dbReference>
<dbReference type="InterPro" id="IPR001611">
    <property type="entry name" value="Leu-rich_rpt"/>
</dbReference>
<dbReference type="InParanoid" id="S7W4U9"/>
<dbReference type="InterPro" id="IPR050715">
    <property type="entry name" value="LRR-SigEffector_domain"/>
</dbReference>
<name>S7W4U9_SPRLO</name>
<keyword evidence="3" id="KW-1185">Reference proteome</keyword>